<evidence type="ECO:0000256" key="3">
    <source>
        <dbReference type="ARBA" id="ARBA00012891"/>
    </source>
</evidence>
<accession>A0A2U2XH83</accession>
<comment type="similarity">
    <text evidence="2">Belongs to the type IB topoisomerase family.</text>
</comment>
<dbReference type="EMBL" id="QFRJ01000001">
    <property type="protein sequence ID" value="PWH87133.1"/>
    <property type="molecule type" value="Genomic_DNA"/>
</dbReference>
<dbReference type="SUPFAM" id="SSF55869">
    <property type="entry name" value="DNA topoisomerase I domain"/>
    <property type="match status" value="1"/>
</dbReference>
<dbReference type="AlphaFoldDB" id="A0A2U2XH83"/>
<evidence type="ECO:0000256" key="4">
    <source>
        <dbReference type="ARBA" id="ARBA00023029"/>
    </source>
</evidence>
<dbReference type="GO" id="GO:0006265">
    <property type="term" value="P:DNA topological change"/>
    <property type="evidence" value="ECO:0007669"/>
    <property type="project" value="InterPro"/>
</dbReference>
<dbReference type="PROSITE" id="PS52038">
    <property type="entry name" value="TOPO_IB_2"/>
    <property type="match status" value="1"/>
</dbReference>
<dbReference type="InterPro" id="IPR035447">
    <property type="entry name" value="DNA_topo_I_N_sf"/>
</dbReference>
<organism evidence="9 10">
    <name type="scientific">Brumimicrobium oceani</name>
    <dbReference type="NCBI Taxonomy" id="2100725"/>
    <lineage>
        <taxon>Bacteria</taxon>
        <taxon>Pseudomonadati</taxon>
        <taxon>Bacteroidota</taxon>
        <taxon>Flavobacteriia</taxon>
        <taxon>Flavobacteriales</taxon>
        <taxon>Crocinitomicaceae</taxon>
        <taxon>Brumimicrobium</taxon>
    </lineage>
</organism>
<dbReference type="GO" id="GO:0003677">
    <property type="term" value="F:DNA binding"/>
    <property type="evidence" value="ECO:0007669"/>
    <property type="project" value="UniProtKB-KW"/>
</dbReference>
<dbReference type="Gene3D" id="1.10.132.120">
    <property type="match status" value="1"/>
</dbReference>
<dbReference type="SUPFAM" id="SSF56349">
    <property type="entry name" value="DNA breaking-rejoining enzymes"/>
    <property type="match status" value="1"/>
</dbReference>
<dbReference type="Pfam" id="PF21338">
    <property type="entry name" value="Top1B_N_bact"/>
    <property type="match status" value="1"/>
</dbReference>
<evidence type="ECO:0000259" key="7">
    <source>
        <dbReference type="Pfam" id="PF01028"/>
    </source>
</evidence>
<dbReference type="InterPro" id="IPR001631">
    <property type="entry name" value="TopoI"/>
</dbReference>
<dbReference type="Proteomes" id="UP000245370">
    <property type="component" value="Unassembled WGS sequence"/>
</dbReference>
<dbReference type="Gene3D" id="3.90.15.10">
    <property type="entry name" value="Topoisomerase I, Chain A, domain 3"/>
    <property type="match status" value="1"/>
</dbReference>
<dbReference type="Pfam" id="PF01028">
    <property type="entry name" value="Topoisom_I"/>
    <property type="match status" value="1"/>
</dbReference>
<reference evidence="9 10" key="1">
    <citation type="submission" date="2018-05" db="EMBL/GenBank/DDBJ databases">
        <title>Brumimicrobium oceani sp. nov., isolated from coastal sediment.</title>
        <authorList>
            <person name="Kou Y."/>
        </authorList>
    </citation>
    <scope>NUCLEOTIDE SEQUENCE [LARGE SCALE GENOMIC DNA]</scope>
    <source>
        <strain evidence="9 10">C305</strain>
    </source>
</reference>
<dbReference type="InterPro" id="IPR013500">
    <property type="entry name" value="TopoI_cat_euk"/>
</dbReference>
<dbReference type="InterPro" id="IPR011010">
    <property type="entry name" value="DNA_brk_join_enz"/>
</dbReference>
<name>A0A2U2XH83_9FLAO</name>
<feature type="domain" description="DNA topoisomerase IB N-terminal" evidence="8">
    <location>
        <begin position="24"/>
        <end position="72"/>
    </location>
</feature>
<evidence type="ECO:0000313" key="10">
    <source>
        <dbReference type="Proteomes" id="UP000245370"/>
    </source>
</evidence>
<sequence>MKKVKLKHVDDTALCIQRKKVGRGYQFIDENHEKITNKKILKRLKGLVIPPMWDEVMICKFDDGHVQAIGRDAKGRKQYIYHSLWEKLKQEEKFNRIEEFARHLPKIRKTCYQNIELEEWTKDKILALLVLILDEYGIRIGNQYYAQKNETYGLTTLRRKHLTINQSELIFQYKGKSNKEREVSIDDEGLIKMIKKSAELPGYEIFRYKDESGSFQNIDSSDVNDFISEIIGTNFSSKDFRTWVATRLAVELYPQAIEQSSQFPRKKFSNILIKMVAEELGNTPTVCKDYYVHPKIFKSVDKQVIPLENPFKEPKEDYELSASEQLILSIIKD</sequence>
<dbReference type="InterPro" id="IPR049331">
    <property type="entry name" value="Top1B_N_bact"/>
</dbReference>
<evidence type="ECO:0000259" key="8">
    <source>
        <dbReference type="Pfam" id="PF21338"/>
    </source>
</evidence>
<dbReference type="OrthoDB" id="9778962at2"/>
<dbReference type="GO" id="GO:0003917">
    <property type="term" value="F:DNA topoisomerase type I (single strand cut, ATP-independent) activity"/>
    <property type="evidence" value="ECO:0007669"/>
    <property type="project" value="UniProtKB-EC"/>
</dbReference>
<dbReference type="InterPro" id="IPR014711">
    <property type="entry name" value="TopoI_cat_a-hlx-sub_euk"/>
</dbReference>
<dbReference type="EC" id="5.6.2.1" evidence="3"/>
<keyword evidence="5" id="KW-0238">DNA-binding</keyword>
<keyword evidence="4" id="KW-0799">Topoisomerase</keyword>
<evidence type="ECO:0000256" key="6">
    <source>
        <dbReference type="ARBA" id="ARBA00023235"/>
    </source>
</evidence>
<evidence type="ECO:0000256" key="5">
    <source>
        <dbReference type="ARBA" id="ARBA00023125"/>
    </source>
</evidence>
<evidence type="ECO:0000313" key="9">
    <source>
        <dbReference type="EMBL" id="PWH87133.1"/>
    </source>
</evidence>
<evidence type="ECO:0000256" key="1">
    <source>
        <dbReference type="ARBA" id="ARBA00000213"/>
    </source>
</evidence>
<keyword evidence="6 9" id="KW-0413">Isomerase</keyword>
<comment type="caution">
    <text evidence="9">The sequence shown here is derived from an EMBL/GenBank/DDBJ whole genome shotgun (WGS) entry which is preliminary data.</text>
</comment>
<feature type="domain" description="DNA topoisomerase I catalytic core eukaryotic-type" evidence="7">
    <location>
        <begin position="88"/>
        <end position="311"/>
    </location>
</feature>
<comment type="catalytic activity">
    <reaction evidence="1">
        <text>ATP-independent breakage of single-stranded DNA, followed by passage and rejoining.</text>
        <dbReference type="EC" id="5.6.2.1"/>
    </reaction>
</comment>
<evidence type="ECO:0000256" key="2">
    <source>
        <dbReference type="ARBA" id="ARBA00006645"/>
    </source>
</evidence>
<dbReference type="RefSeq" id="WP_109358213.1">
    <property type="nucleotide sequence ID" value="NZ_QFRJ01000001.1"/>
</dbReference>
<dbReference type="PRINTS" id="PR00416">
    <property type="entry name" value="EUTPISMRASEI"/>
</dbReference>
<protein>
    <recommendedName>
        <fullName evidence="3">DNA topoisomerase</fullName>
        <ecNumber evidence="3">5.6.2.1</ecNumber>
    </recommendedName>
</protein>
<keyword evidence="10" id="KW-1185">Reference proteome</keyword>
<gene>
    <name evidence="9" type="ORF">DIT68_02400</name>
</gene>
<proteinExistence type="inferred from homology"/>
<dbReference type="Gene3D" id="3.30.66.10">
    <property type="entry name" value="DNA topoisomerase I domain"/>
    <property type="match status" value="1"/>
</dbReference>
<reference evidence="9 10" key="2">
    <citation type="submission" date="2018-05" db="EMBL/GenBank/DDBJ databases">
        <authorList>
            <person name="Lanie J.A."/>
            <person name="Ng W.-L."/>
            <person name="Kazmierczak K.M."/>
            <person name="Andrzejewski T.M."/>
            <person name="Davidsen T.M."/>
            <person name="Wayne K.J."/>
            <person name="Tettelin H."/>
            <person name="Glass J.I."/>
            <person name="Rusch D."/>
            <person name="Podicherti R."/>
            <person name="Tsui H.-C.T."/>
            <person name="Winkler M.E."/>
        </authorList>
    </citation>
    <scope>NUCLEOTIDE SEQUENCE [LARGE SCALE GENOMIC DNA]</scope>
    <source>
        <strain evidence="9 10">C305</strain>
    </source>
</reference>